<dbReference type="EMBL" id="RCMV01000636">
    <property type="protein sequence ID" value="KAG3214470.1"/>
    <property type="molecule type" value="Genomic_DNA"/>
</dbReference>
<feature type="transmembrane region" description="Helical" evidence="5">
    <location>
        <begin position="812"/>
        <end position="829"/>
    </location>
</feature>
<feature type="non-terminal residue" evidence="8">
    <location>
        <position position="1"/>
    </location>
</feature>
<feature type="transmembrane region" description="Helical" evidence="5">
    <location>
        <begin position="530"/>
        <end position="550"/>
    </location>
</feature>
<accession>A0A8T1HPW0</accession>
<evidence type="ECO:0000259" key="6">
    <source>
        <dbReference type="Pfam" id="PF01490"/>
    </source>
</evidence>
<evidence type="ECO:0000256" key="2">
    <source>
        <dbReference type="ARBA" id="ARBA00022692"/>
    </source>
</evidence>
<comment type="caution">
    <text evidence="8">The sequence shown here is derived from an EMBL/GenBank/DDBJ whole genome shotgun (WGS) entry which is preliminary data.</text>
</comment>
<dbReference type="EMBL" id="RCMK01000652">
    <property type="protein sequence ID" value="KAG2917612.1"/>
    <property type="molecule type" value="Genomic_DNA"/>
</dbReference>
<evidence type="ECO:0000256" key="1">
    <source>
        <dbReference type="ARBA" id="ARBA00004141"/>
    </source>
</evidence>
<keyword evidence="3 5" id="KW-1133">Transmembrane helix</keyword>
<comment type="subcellular location">
    <subcellularLocation>
        <location evidence="1">Membrane</location>
        <topology evidence="1">Multi-pass membrane protein</topology>
    </subcellularLocation>
</comment>
<feature type="domain" description="Amino acid transporter transmembrane" evidence="6">
    <location>
        <begin position="497"/>
        <end position="894"/>
    </location>
</feature>
<feature type="transmembrane region" description="Helical" evidence="5">
    <location>
        <begin position="874"/>
        <end position="896"/>
    </location>
</feature>
<feature type="transmembrane region" description="Helical" evidence="5">
    <location>
        <begin position="772"/>
        <end position="791"/>
    </location>
</feature>
<dbReference type="AlphaFoldDB" id="A0A8T1HPW0"/>
<keyword evidence="2 5" id="KW-0812">Transmembrane</keyword>
<feature type="transmembrane region" description="Helical" evidence="5">
    <location>
        <begin position="730"/>
        <end position="752"/>
    </location>
</feature>
<feature type="transmembrane region" description="Helical" evidence="5">
    <location>
        <begin position="576"/>
        <end position="595"/>
    </location>
</feature>
<reference evidence="8" key="1">
    <citation type="submission" date="2018-05" db="EMBL/GenBank/DDBJ databases">
        <title>Effector identification in a new, highly contiguous assembly of the strawberry crown rot pathogen Phytophthora cactorum.</title>
        <authorList>
            <person name="Armitage A.D."/>
            <person name="Nellist C.F."/>
            <person name="Bates H."/>
            <person name="Vickerstaff R.J."/>
            <person name="Harrison R.J."/>
        </authorList>
    </citation>
    <scope>NUCLEOTIDE SEQUENCE</scope>
    <source>
        <strain evidence="7">4040</strain>
        <strain evidence="8">P421</strain>
    </source>
</reference>
<evidence type="ECO:0000313" key="8">
    <source>
        <dbReference type="EMBL" id="KAG3214470.1"/>
    </source>
</evidence>
<dbReference type="Pfam" id="PF01490">
    <property type="entry name" value="Aa_trans"/>
    <property type="match status" value="1"/>
</dbReference>
<proteinExistence type="predicted"/>
<dbReference type="GO" id="GO:0016020">
    <property type="term" value="C:membrane"/>
    <property type="evidence" value="ECO:0007669"/>
    <property type="project" value="UniProtKB-SubCell"/>
</dbReference>
<dbReference type="Proteomes" id="UP000760860">
    <property type="component" value="Unassembled WGS sequence"/>
</dbReference>
<dbReference type="PANTHER" id="PTHR22950:SF702">
    <property type="entry name" value="AMINO ACID TRANSPORTER PROTEIN"/>
    <property type="match status" value="1"/>
</dbReference>
<dbReference type="PANTHER" id="PTHR22950">
    <property type="entry name" value="AMINO ACID TRANSPORTER"/>
    <property type="match status" value="1"/>
</dbReference>
<dbReference type="InterPro" id="IPR013057">
    <property type="entry name" value="AA_transpt_TM"/>
</dbReference>
<evidence type="ECO:0000256" key="4">
    <source>
        <dbReference type="ARBA" id="ARBA00023136"/>
    </source>
</evidence>
<evidence type="ECO:0000313" key="7">
    <source>
        <dbReference type="EMBL" id="KAG2917612.1"/>
    </source>
</evidence>
<evidence type="ECO:0000313" key="9">
    <source>
        <dbReference type="Proteomes" id="UP000760860"/>
    </source>
</evidence>
<keyword evidence="4 5" id="KW-0472">Membrane</keyword>
<gene>
    <name evidence="7" type="ORF">PC117_g17376</name>
    <name evidence="8" type="ORF">PC129_g14615</name>
</gene>
<feature type="transmembrane region" description="Helical" evidence="5">
    <location>
        <begin position="689"/>
        <end position="710"/>
    </location>
</feature>
<evidence type="ECO:0000256" key="5">
    <source>
        <dbReference type="SAM" id="Phobius"/>
    </source>
</evidence>
<evidence type="ECO:0000256" key="3">
    <source>
        <dbReference type="ARBA" id="ARBA00022989"/>
    </source>
</evidence>
<dbReference type="VEuPathDB" id="FungiDB:PC110_g1053"/>
<organism evidence="8 9">
    <name type="scientific">Phytophthora cactorum</name>
    <dbReference type="NCBI Taxonomy" id="29920"/>
    <lineage>
        <taxon>Eukaryota</taxon>
        <taxon>Sar</taxon>
        <taxon>Stramenopiles</taxon>
        <taxon>Oomycota</taxon>
        <taxon>Peronosporomycetes</taxon>
        <taxon>Peronosporales</taxon>
        <taxon>Peronosporaceae</taxon>
        <taxon>Phytophthora</taxon>
    </lineage>
</organism>
<sequence length="901" mass="99241">YAVLPAPADLGTKEFRWRCWLSPLTRRGWRTSILRSPCPRITLRCPFALLSADFAKLATSLSLPKLTLEQLPFMFPQVAVSSLFLQLLGNSNFPVSVRNIRLKALTVVQLRPLDMSFPSQSEETPPPPELTCIMVLTEKRFLESEIEFMIQTDLFDDQGTVWQSVTWFSIPFKQDTLLVPISQSSFHLDDNVVTRASANLLDESFECSARNVSEFGDVSVVDVTGTRTNETDAAPLMWMLARATGMLQQQKRVPAQPLMCSCMFGEELASVPLHKKLSLQSWTNEEYLQQQTQPEVAKFAVNTQDGSVMTGILRTVGIHRNAIDRSTFRIDSPQHTALELTNVVLPKGDASETFNLKGVAQQIPLCSGRSSTRNPCFSGSTPVCCRKPPPMSHENDNGVTEPLLPFKGRSNSLSSTPNVVYDRDSTEHVERGDVHVKNRPLRDSYLKQLGYTPLIFKKMKKIGSFIASMSPMRTRKPNDDDLLSDAFPYHQSIIPSKGSIRGSVFNLAGATLGAGALSLPYAVAVSGLGFAVAQLVLAAVLTVYTIRLLIRAEDITNRLKSYEDLAMHCFGTKMTIFVEVNILVFCFGISVAYLVTLGDIITPLGELCFGMQSIFAQRWVLMTISCGTIMLPLSMMKDISSLQFSSILGVLSIIFLVVAVAIRSIMYASVNGIPEDISWAIDLSRGPNFMLSVPIVMFAFTCQVNVFSIYTELQRPCIRRMNKVVDRATLISFLVYLSIGVVAYLAFGPQLAEPKYKGNILLSFPLNDTLIAISRAAITFTVAVAFPLNIFPCRFTIDMMFFSNSEDSWSRHVAVTSSLVLLALLLAIFCPSINVVFGIIGGTCSTVVCFCFPAAFILKLEEGPLLGPKKIGPVLLFIGAIVIGFVGTGVTVWSSLLMPPA</sequence>
<feature type="transmembrane region" description="Helical" evidence="5">
    <location>
        <begin position="647"/>
        <end position="669"/>
    </location>
</feature>
<dbReference type="Proteomes" id="UP000736787">
    <property type="component" value="Unassembled WGS sequence"/>
</dbReference>
<dbReference type="VEuPathDB" id="FungiDB:PC110_g1054"/>
<feature type="transmembrane region" description="Helical" evidence="5">
    <location>
        <begin position="615"/>
        <end position="635"/>
    </location>
</feature>
<name>A0A8T1HPW0_9STRA</name>
<feature type="transmembrane region" description="Helical" evidence="5">
    <location>
        <begin position="835"/>
        <end position="858"/>
    </location>
</feature>
<protein>
    <recommendedName>
        <fullName evidence="6">Amino acid transporter transmembrane domain-containing protein</fullName>
    </recommendedName>
</protein>
<dbReference type="GO" id="GO:0015179">
    <property type="term" value="F:L-amino acid transmembrane transporter activity"/>
    <property type="evidence" value="ECO:0007669"/>
    <property type="project" value="TreeGrafter"/>
</dbReference>